<evidence type="ECO:0000256" key="6">
    <source>
        <dbReference type="ARBA" id="ARBA00023033"/>
    </source>
</evidence>
<keyword evidence="3" id="KW-0479">Metal-binding</keyword>
<dbReference type="RefSeq" id="WP_357986203.1">
    <property type="nucleotide sequence ID" value="NZ_JBFAIH010000025.1"/>
</dbReference>
<dbReference type="PANTHER" id="PTHR46696:SF1">
    <property type="entry name" value="CYTOCHROME P450 YJIB-RELATED"/>
    <property type="match status" value="1"/>
</dbReference>
<dbReference type="PRINTS" id="PR00359">
    <property type="entry name" value="BP450"/>
</dbReference>
<reference evidence="7 8" key="1">
    <citation type="submission" date="2024-06" db="EMBL/GenBank/DDBJ databases">
        <title>The Natural Products Discovery Center: Release of the First 8490 Sequenced Strains for Exploring Actinobacteria Biosynthetic Diversity.</title>
        <authorList>
            <person name="Kalkreuter E."/>
            <person name="Kautsar S.A."/>
            <person name="Yang D."/>
            <person name="Bader C.D."/>
            <person name="Teijaro C.N."/>
            <person name="Fluegel L."/>
            <person name="Davis C.M."/>
            <person name="Simpson J.R."/>
            <person name="Lauterbach L."/>
            <person name="Steele A.D."/>
            <person name="Gui C."/>
            <person name="Meng S."/>
            <person name="Li G."/>
            <person name="Viehrig K."/>
            <person name="Ye F."/>
            <person name="Su P."/>
            <person name="Kiefer A.F."/>
            <person name="Nichols A."/>
            <person name="Cepeda A.J."/>
            <person name="Yan W."/>
            <person name="Fan B."/>
            <person name="Jiang Y."/>
            <person name="Adhikari A."/>
            <person name="Zheng C.-J."/>
            <person name="Schuster L."/>
            <person name="Cowan T.M."/>
            <person name="Smanski M.J."/>
            <person name="Chevrette M.G."/>
            <person name="De Carvalho L.P.S."/>
            <person name="Shen B."/>
        </authorList>
    </citation>
    <scope>NUCLEOTIDE SEQUENCE [LARGE SCALE GENOMIC DNA]</scope>
    <source>
        <strain evidence="7 8">NPDC050671</strain>
    </source>
</reference>
<sequence length="416" mass="44855">MSTSESGAPAAAACPVRHDPPFGSDGPGMPLFAPEFAADPHGYYRAMRKRYRSLIPVELAPGVPATLVIDYQTAVQILNDPEHFSADPRTWQKGVPADCPVLPMMEWRPMATRSAGADAARYRRATTESVGEVDLYALHRTVEEIAVSLINTFCEDGHADLIGQYTFPLIFGVLNALFGCPPEVGQRMAAGMASIVEGVDAEAGNQMISAAMLDLVALKRTEPGNDITSALLRHPAGLDDLEMVHQLASQYGAGIEFQQNFVVNTLLLILTDDRLGGGVLGGSLSTREALDDVLFNDPPLANYLLTYPRQPILIGDAWLPAHQPIVISIAACNNDPAVRSDDRTGNRSHLAWGAGPRTCPAQSMAYLIAQDAIDQLLDALPEIRLTEPPAWRPGPFHRSLSSLPVEFPPSSPLHLS</sequence>
<evidence type="ECO:0000313" key="8">
    <source>
        <dbReference type="Proteomes" id="UP001551658"/>
    </source>
</evidence>
<dbReference type="Gene3D" id="1.10.630.10">
    <property type="entry name" value="Cytochrome P450"/>
    <property type="match status" value="1"/>
</dbReference>
<dbReference type="InterPro" id="IPR002397">
    <property type="entry name" value="Cyt_P450_B"/>
</dbReference>
<dbReference type="InterPro" id="IPR017972">
    <property type="entry name" value="Cyt_P450_CS"/>
</dbReference>
<proteinExistence type="inferred from homology"/>
<keyword evidence="6" id="KW-0503">Monooxygenase</keyword>
<dbReference type="PANTHER" id="PTHR46696">
    <property type="entry name" value="P450, PUTATIVE (EUROFUNG)-RELATED"/>
    <property type="match status" value="1"/>
</dbReference>
<keyword evidence="5" id="KW-0408">Iron</keyword>
<name>A0ABV3FHP5_9NOCA</name>
<protein>
    <submittedName>
        <fullName evidence="7">Cytochrome P450</fullName>
    </submittedName>
</protein>
<dbReference type="Proteomes" id="UP001551658">
    <property type="component" value="Unassembled WGS sequence"/>
</dbReference>
<keyword evidence="2" id="KW-0349">Heme</keyword>
<accession>A0ABV3FHP5</accession>
<evidence type="ECO:0000313" key="7">
    <source>
        <dbReference type="EMBL" id="MEV0367125.1"/>
    </source>
</evidence>
<evidence type="ECO:0000256" key="3">
    <source>
        <dbReference type="ARBA" id="ARBA00022723"/>
    </source>
</evidence>
<evidence type="ECO:0000256" key="4">
    <source>
        <dbReference type="ARBA" id="ARBA00023002"/>
    </source>
</evidence>
<organism evidence="7 8">
    <name type="scientific">Nocardia fusca</name>
    <dbReference type="NCBI Taxonomy" id="941183"/>
    <lineage>
        <taxon>Bacteria</taxon>
        <taxon>Bacillati</taxon>
        <taxon>Actinomycetota</taxon>
        <taxon>Actinomycetes</taxon>
        <taxon>Mycobacteriales</taxon>
        <taxon>Nocardiaceae</taxon>
        <taxon>Nocardia</taxon>
    </lineage>
</organism>
<keyword evidence="4" id="KW-0560">Oxidoreductase</keyword>
<dbReference type="EMBL" id="JBFAIH010000025">
    <property type="protein sequence ID" value="MEV0367125.1"/>
    <property type="molecule type" value="Genomic_DNA"/>
</dbReference>
<evidence type="ECO:0000256" key="2">
    <source>
        <dbReference type="ARBA" id="ARBA00022617"/>
    </source>
</evidence>
<comment type="caution">
    <text evidence="7">The sequence shown here is derived from an EMBL/GenBank/DDBJ whole genome shotgun (WGS) entry which is preliminary data.</text>
</comment>
<dbReference type="PROSITE" id="PS00086">
    <property type="entry name" value="CYTOCHROME_P450"/>
    <property type="match status" value="1"/>
</dbReference>
<keyword evidence="8" id="KW-1185">Reference proteome</keyword>
<comment type="similarity">
    <text evidence="1">Belongs to the cytochrome P450 family.</text>
</comment>
<dbReference type="InterPro" id="IPR036396">
    <property type="entry name" value="Cyt_P450_sf"/>
</dbReference>
<evidence type="ECO:0000256" key="1">
    <source>
        <dbReference type="ARBA" id="ARBA00010617"/>
    </source>
</evidence>
<gene>
    <name evidence="7" type="ORF">AB0H72_30995</name>
</gene>
<evidence type="ECO:0000256" key="5">
    <source>
        <dbReference type="ARBA" id="ARBA00023004"/>
    </source>
</evidence>
<dbReference type="SUPFAM" id="SSF48264">
    <property type="entry name" value="Cytochrome P450"/>
    <property type="match status" value="1"/>
</dbReference>